<evidence type="ECO:0000256" key="4">
    <source>
        <dbReference type="ARBA" id="ARBA00022833"/>
    </source>
</evidence>
<name>A0A8D8F0D6_CULPI</name>
<evidence type="ECO:0000256" key="1">
    <source>
        <dbReference type="ARBA" id="ARBA00022723"/>
    </source>
</evidence>
<dbReference type="PROSITE" id="PS50157">
    <property type="entry name" value="ZINC_FINGER_C2H2_2"/>
    <property type="match status" value="2"/>
</dbReference>
<keyword evidence="3 5" id="KW-0863">Zinc-finger</keyword>
<keyword evidence="2" id="KW-0677">Repeat</keyword>
<keyword evidence="1" id="KW-0479">Metal-binding</keyword>
<organism evidence="8">
    <name type="scientific">Culex pipiens</name>
    <name type="common">House mosquito</name>
    <dbReference type="NCBI Taxonomy" id="7175"/>
    <lineage>
        <taxon>Eukaryota</taxon>
        <taxon>Metazoa</taxon>
        <taxon>Ecdysozoa</taxon>
        <taxon>Arthropoda</taxon>
        <taxon>Hexapoda</taxon>
        <taxon>Insecta</taxon>
        <taxon>Pterygota</taxon>
        <taxon>Neoptera</taxon>
        <taxon>Endopterygota</taxon>
        <taxon>Diptera</taxon>
        <taxon>Nematocera</taxon>
        <taxon>Culicoidea</taxon>
        <taxon>Culicidae</taxon>
        <taxon>Culicinae</taxon>
        <taxon>Culicini</taxon>
        <taxon>Culex</taxon>
        <taxon>Culex</taxon>
    </lineage>
</organism>
<evidence type="ECO:0000256" key="5">
    <source>
        <dbReference type="PROSITE-ProRule" id="PRU00042"/>
    </source>
</evidence>
<dbReference type="EMBL" id="HBUE01020427">
    <property type="protein sequence ID" value="CAG6452315.1"/>
    <property type="molecule type" value="Transcribed_RNA"/>
</dbReference>
<keyword evidence="4" id="KW-0862">Zinc</keyword>
<sequence>MRCMRNRWLRPGMNLRGRIRPKITLSSEYTCTACPATFEKRVDLFAHVKSHGKSRFPCQQCDRAFKRKTELEVHMTRTKSSPASSARPVRLGSSASPVFGDTRNQSTSG</sequence>
<dbReference type="EMBL" id="HBUE01020424">
    <property type="protein sequence ID" value="CAG6452309.1"/>
    <property type="molecule type" value="Transcribed_RNA"/>
</dbReference>
<evidence type="ECO:0000313" key="8">
    <source>
        <dbReference type="EMBL" id="CAG6452309.1"/>
    </source>
</evidence>
<proteinExistence type="predicted"/>
<dbReference type="InterPro" id="IPR013087">
    <property type="entry name" value="Znf_C2H2_type"/>
</dbReference>
<dbReference type="AlphaFoldDB" id="A0A8D8F0D6"/>
<feature type="domain" description="C2H2-type" evidence="7">
    <location>
        <begin position="29"/>
        <end position="56"/>
    </location>
</feature>
<dbReference type="Gene3D" id="3.30.160.60">
    <property type="entry name" value="Classic Zinc Finger"/>
    <property type="match status" value="1"/>
</dbReference>
<dbReference type="PROSITE" id="PS00028">
    <property type="entry name" value="ZINC_FINGER_C2H2_1"/>
    <property type="match status" value="1"/>
</dbReference>
<protein>
    <submittedName>
        <fullName evidence="8">Gastrula zinc finger protein xFG20-1</fullName>
    </submittedName>
</protein>
<evidence type="ECO:0000256" key="2">
    <source>
        <dbReference type="ARBA" id="ARBA00022737"/>
    </source>
</evidence>
<evidence type="ECO:0000256" key="6">
    <source>
        <dbReference type="SAM" id="MobiDB-lite"/>
    </source>
</evidence>
<evidence type="ECO:0000256" key="3">
    <source>
        <dbReference type="ARBA" id="ARBA00022771"/>
    </source>
</evidence>
<accession>A0A8D8F0D6</accession>
<dbReference type="FunFam" id="3.30.160.60:FF:000100">
    <property type="entry name" value="Zinc finger 45-like"/>
    <property type="match status" value="1"/>
</dbReference>
<feature type="region of interest" description="Disordered" evidence="6">
    <location>
        <begin position="73"/>
        <end position="109"/>
    </location>
</feature>
<feature type="domain" description="C2H2-type" evidence="7">
    <location>
        <begin position="56"/>
        <end position="88"/>
    </location>
</feature>
<dbReference type="SMART" id="SM00355">
    <property type="entry name" value="ZnF_C2H2"/>
    <property type="match status" value="2"/>
</dbReference>
<dbReference type="InterPro" id="IPR036236">
    <property type="entry name" value="Znf_C2H2_sf"/>
</dbReference>
<dbReference type="SUPFAM" id="SSF57667">
    <property type="entry name" value="beta-beta-alpha zinc fingers"/>
    <property type="match status" value="1"/>
</dbReference>
<dbReference type="Pfam" id="PF00096">
    <property type="entry name" value="zf-C2H2"/>
    <property type="match status" value="2"/>
</dbReference>
<dbReference type="GO" id="GO:0008270">
    <property type="term" value="F:zinc ion binding"/>
    <property type="evidence" value="ECO:0007669"/>
    <property type="project" value="UniProtKB-KW"/>
</dbReference>
<dbReference type="EMBL" id="HBUE01020421">
    <property type="protein sequence ID" value="CAG6452301.1"/>
    <property type="molecule type" value="Transcribed_RNA"/>
</dbReference>
<evidence type="ECO:0000259" key="7">
    <source>
        <dbReference type="PROSITE" id="PS50157"/>
    </source>
</evidence>
<reference evidence="8" key="1">
    <citation type="submission" date="2021-05" db="EMBL/GenBank/DDBJ databases">
        <authorList>
            <person name="Alioto T."/>
            <person name="Alioto T."/>
            <person name="Gomez Garrido J."/>
        </authorList>
    </citation>
    <scope>NUCLEOTIDE SEQUENCE</scope>
</reference>